<dbReference type="STRING" id="2903.R1EZ45"/>
<dbReference type="InterPro" id="IPR013079">
    <property type="entry name" value="6Phosfructo_kin"/>
</dbReference>
<dbReference type="AlphaFoldDB" id="A0A0D3JRK9"/>
<protein>
    <recommendedName>
        <fullName evidence="4">6-phosphofructo-2-kinase domain-containing protein</fullName>
    </recommendedName>
</protein>
<reference evidence="5" key="2">
    <citation type="submission" date="2024-10" db="UniProtKB">
        <authorList>
            <consortium name="EnsemblProtists"/>
        </authorList>
    </citation>
    <scope>IDENTIFICATION</scope>
</reference>
<dbReference type="RefSeq" id="XP_005778573.1">
    <property type="nucleotide sequence ID" value="XM_005778516.1"/>
</dbReference>
<feature type="domain" description="6-phosphofructo-2-kinase" evidence="4">
    <location>
        <begin position="60"/>
        <end position="244"/>
    </location>
</feature>
<sequence>MREVERLLSAPPLVSSGSGGGGGGSGGGGGGSVPSSPTQLVRIPSSRSRYAVNPMSVIGERVVIAMVGLPARGKSYTSRAIEHYFTFLGCPVKLFNAGSRRRDQGLAGAASSFFDPSNSDAKQQRDQLAMETLDDLLAWLEAPHACDETWSGCACGIFDATNTTVARRRAVIERCARAERLSAMPLRLVFVESICNDEEILRHSYRLKLSNGDYAQQDPERALVDFLARVREYEKVYETIGEDEAKGYEGELVASGCNTFLMSHLVSLLHAVHRDWSASIPLPLKALNELCFGSLESLPGGKLRHSFPEEYAARAKDPLHYRYPGVGGESYMDLVTNCREVVLALERMRTDVAVVCDVAVARVLLGYFTGTPIEQIPEIAISPGLGLVELVRGHSGFSIEHHDIFDVGRPSLLAS</sequence>
<organism evidence="5 6">
    <name type="scientific">Emiliania huxleyi (strain CCMP1516)</name>
    <dbReference type="NCBI Taxonomy" id="280463"/>
    <lineage>
        <taxon>Eukaryota</taxon>
        <taxon>Haptista</taxon>
        <taxon>Haptophyta</taxon>
        <taxon>Prymnesiophyceae</taxon>
        <taxon>Isochrysidales</taxon>
        <taxon>Noelaerhabdaceae</taxon>
        <taxon>Emiliania</taxon>
    </lineage>
</organism>
<reference evidence="6" key="1">
    <citation type="journal article" date="2013" name="Nature">
        <title>Pan genome of the phytoplankton Emiliania underpins its global distribution.</title>
        <authorList>
            <person name="Read B.A."/>
            <person name="Kegel J."/>
            <person name="Klute M.J."/>
            <person name="Kuo A."/>
            <person name="Lefebvre S.C."/>
            <person name="Maumus F."/>
            <person name="Mayer C."/>
            <person name="Miller J."/>
            <person name="Monier A."/>
            <person name="Salamov A."/>
            <person name="Young J."/>
            <person name="Aguilar M."/>
            <person name="Claverie J.M."/>
            <person name="Frickenhaus S."/>
            <person name="Gonzalez K."/>
            <person name="Herman E.K."/>
            <person name="Lin Y.C."/>
            <person name="Napier J."/>
            <person name="Ogata H."/>
            <person name="Sarno A.F."/>
            <person name="Shmutz J."/>
            <person name="Schroeder D."/>
            <person name="de Vargas C."/>
            <person name="Verret F."/>
            <person name="von Dassow P."/>
            <person name="Valentin K."/>
            <person name="Van de Peer Y."/>
            <person name="Wheeler G."/>
            <person name="Dacks J.B."/>
            <person name="Delwiche C.F."/>
            <person name="Dyhrman S.T."/>
            <person name="Glockner G."/>
            <person name="John U."/>
            <person name="Richards T."/>
            <person name="Worden A.Z."/>
            <person name="Zhang X."/>
            <person name="Grigoriev I.V."/>
            <person name="Allen A.E."/>
            <person name="Bidle K."/>
            <person name="Borodovsky M."/>
            <person name="Bowler C."/>
            <person name="Brownlee C."/>
            <person name="Cock J.M."/>
            <person name="Elias M."/>
            <person name="Gladyshev V.N."/>
            <person name="Groth M."/>
            <person name="Guda C."/>
            <person name="Hadaegh A."/>
            <person name="Iglesias-Rodriguez M.D."/>
            <person name="Jenkins J."/>
            <person name="Jones B.M."/>
            <person name="Lawson T."/>
            <person name="Leese F."/>
            <person name="Lindquist E."/>
            <person name="Lobanov A."/>
            <person name="Lomsadze A."/>
            <person name="Malik S.B."/>
            <person name="Marsh M.E."/>
            <person name="Mackinder L."/>
            <person name="Mock T."/>
            <person name="Mueller-Roeber B."/>
            <person name="Pagarete A."/>
            <person name="Parker M."/>
            <person name="Probert I."/>
            <person name="Quesneville H."/>
            <person name="Raines C."/>
            <person name="Rensing S.A."/>
            <person name="Riano-Pachon D.M."/>
            <person name="Richier S."/>
            <person name="Rokitta S."/>
            <person name="Shiraiwa Y."/>
            <person name="Soanes D.M."/>
            <person name="van der Giezen M."/>
            <person name="Wahlund T.M."/>
            <person name="Williams B."/>
            <person name="Wilson W."/>
            <person name="Wolfe G."/>
            <person name="Wurch L.L."/>
        </authorList>
    </citation>
    <scope>NUCLEOTIDE SEQUENCE</scope>
</reference>
<dbReference type="Pfam" id="PF01591">
    <property type="entry name" value="6PF2K"/>
    <property type="match status" value="1"/>
</dbReference>
<proteinExistence type="predicted"/>
<dbReference type="eggNOG" id="KOG0234">
    <property type="taxonomic scope" value="Eukaryota"/>
</dbReference>
<dbReference type="InterPro" id="IPR013078">
    <property type="entry name" value="His_Pase_superF_clade-1"/>
</dbReference>
<feature type="compositionally biased region" description="Gly residues" evidence="3">
    <location>
        <begin position="17"/>
        <end position="32"/>
    </location>
</feature>
<dbReference type="GO" id="GO:0005829">
    <property type="term" value="C:cytosol"/>
    <property type="evidence" value="ECO:0007669"/>
    <property type="project" value="TreeGrafter"/>
</dbReference>
<dbReference type="EnsemblProtists" id="EOD26144">
    <property type="protein sequence ID" value="EOD26144"/>
    <property type="gene ID" value="EMIHUDRAFT_457418"/>
</dbReference>
<dbReference type="SUPFAM" id="SSF53254">
    <property type="entry name" value="Phosphoglycerate mutase-like"/>
    <property type="match status" value="1"/>
</dbReference>
<accession>A0A0D3JRK9</accession>
<dbReference type="Gene3D" id="3.40.50.1240">
    <property type="entry name" value="Phosphoglycerate mutase-like"/>
    <property type="match status" value="1"/>
</dbReference>
<evidence type="ECO:0000256" key="3">
    <source>
        <dbReference type="SAM" id="MobiDB-lite"/>
    </source>
</evidence>
<evidence type="ECO:0000256" key="1">
    <source>
        <dbReference type="ARBA" id="ARBA00022741"/>
    </source>
</evidence>
<evidence type="ECO:0000313" key="6">
    <source>
        <dbReference type="Proteomes" id="UP000013827"/>
    </source>
</evidence>
<dbReference type="InterPro" id="IPR027417">
    <property type="entry name" value="P-loop_NTPase"/>
</dbReference>
<dbReference type="PANTHER" id="PTHR10606">
    <property type="entry name" value="6-PHOSPHOFRUCTO-2-KINASE/FRUCTOSE-2,6-BISPHOSPHATASE"/>
    <property type="match status" value="1"/>
</dbReference>
<dbReference type="KEGG" id="ehx:EMIHUDRAFT_457418"/>
<dbReference type="PaxDb" id="2903-EOD26144"/>
<dbReference type="Proteomes" id="UP000013827">
    <property type="component" value="Unassembled WGS sequence"/>
</dbReference>
<dbReference type="GO" id="GO:0006003">
    <property type="term" value="P:fructose 2,6-bisphosphate metabolic process"/>
    <property type="evidence" value="ECO:0007669"/>
    <property type="project" value="InterPro"/>
</dbReference>
<dbReference type="PANTHER" id="PTHR10606:SF32">
    <property type="entry name" value="6-PHOSPHOFRUCTO-2-KINASE 1"/>
    <property type="match status" value="1"/>
</dbReference>
<dbReference type="Pfam" id="PF00300">
    <property type="entry name" value="His_Phos_1"/>
    <property type="match status" value="1"/>
</dbReference>
<name>A0A0D3JRK9_EMIH1</name>
<dbReference type="InterPro" id="IPR003094">
    <property type="entry name" value="6Pfruct_kin"/>
</dbReference>
<dbReference type="SUPFAM" id="SSF52540">
    <property type="entry name" value="P-loop containing nucleoside triphosphate hydrolases"/>
    <property type="match status" value="1"/>
</dbReference>
<evidence type="ECO:0000259" key="4">
    <source>
        <dbReference type="Pfam" id="PF01591"/>
    </source>
</evidence>
<evidence type="ECO:0000256" key="2">
    <source>
        <dbReference type="ARBA" id="ARBA00022840"/>
    </source>
</evidence>
<dbReference type="GeneID" id="17271690"/>
<keyword evidence="1" id="KW-0547">Nucleotide-binding</keyword>
<dbReference type="OMA" id="TAYGCEV"/>
<evidence type="ECO:0000313" key="5">
    <source>
        <dbReference type="EnsemblProtists" id="EOD26144"/>
    </source>
</evidence>
<dbReference type="GO" id="GO:0003873">
    <property type="term" value="F:6-phosphofructo-2-kinase activity"/>
    <property type="evidence" value="ECO:0007669"/>
    <property type="project" value="InterPro"/>
</dbReference>
<dbReference type="InterPro" id="IPR029033">
    <property type="entry name" value="His_PPase_superfam"/>
</dbReference>
<dbReference type="GO" id="GO:0006000">
    <property type="term" value="P:fructose metabolic process"/>
    <property type="evidence" value="ECO:0007669"/>
    <property type="project" value="InterPro"/>
</dbReference>
<dbReference type="Gene3D" id="3.40.50.300">
    <property type="entry name" value="P-loop containing nucleotide triphosphate hydrolases"/>
    <property type="match status" value="1"/>
</dbReference>
<dbReference type="GO" id="GO:0005524">
    <property type="term" value="F:ATP binding"/>
    <property type="evidence" value="ECO:0007669"/>
    <property type="project" value="UniProtKB-KW"/>
</dbReference>
<keyword evidence="2" id="KW-0067">ATP-binding</keyword>
<dbReference type="HOGENOM" id="CLU_006383_3_1_1"/>
<keyword evidence="6" id="KW-1185">Reference proteome</keyword>
<feature type="region of interest" description="Disordered" evidence="3">
    <location>
        <begin position="1"/>
        <end position="40"/>
    </location>
</feature>